<evidence type="ECO:0000259" key="7">
    <source>
        <dbReference type="PROSITE" id="PS51746"/>
    </source>
</evidence>
<proteinExistence type="inferred from homology"/>
<accession>A0A9P0GUC0</accession>
<keyword evidence="6" id="KW-0732">Signal</keyword>
<comment type="similarity">
    <text evidence="4">Belongs to the PP2C family.</text>
</comment>
<feature type="signal peptide" evidence="6">
    <location>
        <begin position="1"/>
        <end position="24"/>
    </location>
</feature>
<dbReference type="PANTHER" id="PTHR13832">
    <property type="entry name" value="PROTEIN PHOSPHATASE 2C"/>
    <property type="match status" value="1"/>
</dbReference>
<dbReference type="Pfam" id="PF00481">
    <property type="entry name" value="PP2C"/>
    <property type="match status" value="1"/>
</dbReference>
<dbReference type="GO" id="GO:0004741">
    <property type="term" value="F:[pyruvate dehydrogenase (acetyl-transferring)]-phosphatase activity"/>
    <property type="evidence" value="ECO:0007669"/>
    <property type="project" value="TreeGrafter"/>
</dbReference>
<keyword evidence="2 4" id="KW-0378">Hydrolase</keyword>
<dbReference type="Gene3D" id="3.60.40.10">
    <property type="entry name" value="PPM-type phosphatase domain"/>
    <property type="match status" value="1"/>
</dbReference>
<sequence length="939" mass="103158">MFPAKMIMLKVIVTVVLISVNCQAVPDPNQNGAVPIVENNLNDNYLIKVLVNTAINSQSEKSAAPNEEYGAASEIVVSLVKLVNYEAGADLLEISDNHLKISTSAIGELLKTYNQAYIQNQYKNKPFMAISATLSTNNRIKEIVATLENLLGNTSLPLKLANQPSSLTRSDRAISVPSILRPFLKTLLEPVQANFNNILNNVTAILESFYTTETPTNPILAMISNTTNTLIDQASGVVKTVQSTVNNFFSELLNGTSSNTTTRQVSFISRQEVSYQRANVVSNIFKKILSFFVGIVQGFVDSYFDSIISLLKEYYIAELPKNTIAAAIANVTNKVVLFAEARVTALQERIDSVFTNILDGGSTNTTNSTNTTRQVSFDSGRFELSEQDVLLQRADSSSNFFTNIVSNIVGTVQKLVDSYFEGILSLIKGYYVVELPSNSIAAAIANSLNNVILLVEARVTALQELVDNVFSNISNGGSSSNSTDSDISNSTDSNSSNDSIPSNSTGQVDQILRANEYSHEFNEGSVKSYDSNQLASNNPIEDTRSEASCLLTTGLLVGVFDGHGGGACAQVIAKRLFHYVTACLLPHEHLVHYLSSLAGSQATDLVHSYNDKVQFVDDVRDIYADSFVKFLGDLSELGPHKTFEMRKAIEKAFLRLDEDLSTEALPEKGQPPNLKTMSVAMSGAVACVAHVDGPHLHLANVGDSCAVLGTLSETNAWVANKLTVEHNTYNQSEVERIVKEHPYSEALSVIKMDRLLGQLAPLRSMGDFRFKWKKEIMTGLVAKHFGEHVIPPNYHTPPYLTALPDVTHHRLTPRDKFLILATDGLWDVMTPLQAVRLVGEHMKGKVTLNPLKLPRKNMRLSEINEMLLQRKEGLKTKPKDSNAATHIIRNALGGTEFGIDHTKISQLLTLPDDVVRVFRDDITVTIVYFDSEYLRHCPA</sequence>
<organism evidence="8 9">
    <name type="scientific">Phaedon cochleariae</name>
    <name type="common">Mustard beetle</name>
    <dbReference type="NCBI Taxonomy" id="80249"/>
    <lineage>
        <taxon>Eukaryota</taxon>
        <taxon>Metazoa</taxon>
        <taxon>Ecdysozoa</taxon>
        <taxon>Arthropoda</taxon>
        <taxon>Hexapoda</taxon>
        <taxon>Insecta</taxon>
        <taxon>Pterygota</taxon>
        <taxon>Neoptera</taxon>
        <taxon>Endopterygota</taxon>
        <taxon>Coleoptera</taxon>
        <taxon>Polyphaga</taxon>
        <taxon>Cucujiformia</taxon>
        <taxon>Chrysomeloidea</taxon>
        <taxon>Chrysomelidae</taxon>
        <taxon>Chrysomelinae</taxon>
        <taxon>Chrysomelini</taxon>
        <taxon>Phaedon</taxon>
    </lineage>
</organism>
<dbReference type="SUPFAM" id="SSF81606">
    <property type="entry name" value="PP2C-like"/>
    <property type="match status" value="1"/>
</dbReference>
<name>A0A9P0GUC0_PHACE</name>
<protein>
    <recommendedName>
        <fullName evidence="7">PPM-type phosphatase domain-containing protein</fullName>
    </recommendedName>
</protein>
<evidence type="ECO:0000256" key="2">
    <source>
        <dbReference type="ARBA" id="ARBA00022801"/>
    </source>
</evidence>
<dbReference type="InterPro" id="IPR015655">
    <property type="entry name" value="PP2C"/>
</dbReference>
<dbReference type="GO" id="GO:0005739">
    <property type="term" value="C:mitochondrion"/>
    <property type="evidence" value="ECO:0007669"/>
    <property type="project" value="TreeGrafter"/>
</dbReference>
<dbReference type="InterPro" id="IPR000222">
    <property type="entry name" value="PP2C_BS"/>
</dbReference>
<feature type="chain" id="PRO_5040365944" description="PPM-type phosphatase domain-containing protein" evidence="6">
    <location>
        <begin position="25"/>
        <end position="939"/>
    </location>
</feature>
<dbReference type="EMBL" id="OU896708">
    <property type="protein sequence ID" value="CAH1155259.1"/>
    <property type="molecule type" value="Genomic_DNA"/>
</dbReference>
<feature type="domain" description="PPM-type phosphatase" evidence="7">
    <location>
        <begin position="526"/>
        <end position="929"/>
    </location>
</feature>
<evidence type="ECO:0000256" key="4">
    <source>
        <dbReference type="RuleBase" id="RU003465"/>
    </source>
</evidence>
<keyword evidence="9" id="KW-1185">Reference proteome</keyword>
<evidence type="ECO:0000313" key="9">
    <source>
        <dbReference type="Proteomes" id="UP001153737"/>
    </source>
</evidence>
<dbReference type="PANTHER" id="PTHR13832:SF792">
    <property type="entry name" value="GM14286P"/>
    <property type="match status" value="1"/>
</dbReference>
<reference evidence="8" key="2">
    <citation type="submission" date="2022-10" db="EMBL/GenBank/DDBJ databases">
        <authorList>
            <consortium name="ENA_rothamsted_submissions"/>
            <consortium name="culmorum"/>
            <person name="King R."/>
        </authorList>
    </citation>
    <scope>NUCLEOTIDE SEQUENCE</scope>
</reference>
<dbReference type="SMART" id="SM00332">
    <property type="entry name" value="PP2Cc"/>
    <property type="match status" value="1"/>
</dbReference>
<reference evidence="8" key="1">
    <citation type="submission" date="2022-01" db="EMBL/GenBank/DDBJ databases">
        <authorList>
            <person name="King R."/>
        </authorList>
    </citation>
    <scope>NUCLEOTIDE SEQUENCE</scope>
</reference>
<dbReference type="InterPro" id="IPR036457">
    <property type="entry name" value="PPM-type-like_dom_sf"/>
</dbReference>
<dbReference type="InterPro" id="IPR001932">
    <property type="entry name" value="PPM-type_phosphatase-like_dom"/>
</dbReference>
<evidence type="ECO:0000256" key="6">
    <source>
        <dbReference type="SAM" id="SignalP"/>
    </source>
</evidence>
<feature type="region of interest" description="Disordered" evidence="5">
    <location>
        <begin position="476"/>
        <end position="505"/>
    </location>
</feature>
<dbReference type="AlphaFoldDB" id="A0A9P0GUC0"/>
<dbReference type="CDD" id="cd00143">
    <property type="entry name" value="PP2Cc"/>
    <property type="match status" value="1"/>
</dbReference>
<evidence type="ECO:0000313" key="8">
    <source>
        <dbReference type="EMBL" id="CAH1155259.1"/>
    </source>
</evidence>
<evidence type="ECO:0000256" key="1">
    <source>
        <dbReference type="ARBA" id="ARBA00022723"/>
    </source>
</evidence>
<dbReference type="GO" id="GO:0046872">
    <property type="term" value="F:metal ion binding"/>
    <property type="evidence" value="ECO:0007669"/>
    <property type="project" value="UniProtKB-KW"/>
</dbReference>
<evidence type="ECO:0000256" key="5">
    <source>
        <dbReference type="SAM" id="MobiDB-lite"/>
    </source>
</evidence>
<evidence type="ECO:0000256" key="3">
    <source>
        <dbReference type="ARBA" id="ARBA00022912"/>
    </source>
</evidence>
<dbReference type="Proteomes" id="UP001153737">
    <property type="component" value="Chromosome 2"/>
</dbReference>
<dbReference type="PROSITE" id="PS01032">
    <property type="entry name" value="PPM_1"/>
    <property type="match status" value="1"/>
</dbReference>
<dbReference type="OrthoDB" id="420076at2759"/>
<keyword evidence="1" id="KW-0479">Metal-binding</keyword>
<dbReference type="PROSITE" id="PS51746">
    <property type="entry name" value="PPM_2"/>
    <property type="match status" value="1"/>
</dbReference>
<gene>
    <name evidence="8" type="ORF">PHAECO_LOCUS6005</name>
</gene>
<keyword evidence="3 4" id="KW-0904">Protein phosphatase</keyword>